<dbReference type="PANTHER" id="PTHR43047:SF72">
    <property type="entry name" value="OSMOSENSING HISTIDINE PROTEIN KINASE SLN1"/>
    <property type="match status" value="1"/>
</dbReference>
<reference evidence="10 11" key="1">
    <citation type="submission" date="2018-03" db="EMBL/GenBank/DDBJ databases">
        <title>Genomic Encyclopedia of Archaeal and Bacterial Type Strains, Phase II (KMG-II): from individual species to whole genera.</title>
        <authorList>
            <person name="Goeker M."/>
        </authorList>
    </citation>
    <scope>NUCLEOTIDE SEQUENCE [LARGE SCALE GENOMIC DNA]</scope>
    <source>
        <strain evidence="10 11">DSM 28354</strain>
    </source>
</reference>
<dbReference type="InterPro" id="IPR003018">
    <property type="entry name" value="GAF"/>
</dbReference>
<comment type="catalytic activity">
    <reaction evidence="1">
        <text>ATP + protein L-histidine = ADP + protein N-phospho-L-histidine.</text>
        <dbReference type="EC" id="2.7.13.3"/>
    </reaction>
</comment>
<evidence type="ECO:0000256" key="7">
    <source>
        <dbReference type="SAM" id="Coils"/>
    </source>
</evidence>
<dbReference type="SMART" id="SM00448">
    <property type="entry name" value="REC"/>
    <property type="match status" value="1"/>
</dbReference>
<dbReference type="SMART" id="SM00065">
    <property type="entry name" value="GAF"/>
    <property type="match status" value="1"/>
</dbReference>
<gene>
    <name evidence="10" type="ORF">CLV58_12056</name>
</gene>
<proteinExistence type="predicted"/>
<dbReference type="RefSeq" id="WP_106139683.1">
    <property type="nucleotide sequence ID" value="NZ_PVTE01000020.1"/>
</dbReference>
<evidence type="ECO:0000259" key="8">
    <source>
        <dbReference type="PROSITE" id="PS50109"/>
    </source>
</evidence>
<dbReference type="InterPro" id="IPR001789">
    <property type="entry name" value="Sig_transdc_resp-reg_receiver"/>
</dbReference>
<dbReference type="GO" id="GO:0005886">
    <property type="term" value="C:plasma membrane"/>
    <property type="evidence" value="ECO:0007669"/>
    <property type="project" value="TreeGrafter"/>
</dbReference>
<evidence type="ECO:0000259" key="9">
    <source>
        <dbReference type="PROSITE" id="PS50110"/>
    </source>
</evidence>
<dbReference type="InterPro" id="IPR003594">
    <property type="entry name" value="HATPase_dom"/>
</dbReference>
<dbReference type="EMBL" id="PVTE01000020">
    <property type="protein sequence ID" value="PRY32805.1"/>
    <property type="molecule type" value="Genomic_DNA"/>
</dbReference>
<evidence type="ECO:0000313" key="10">
    <source>
        <dbReference type="EMBL" id="PRY32805.1"/>
    </source>
</evidence>
<dbReference type="InterPro" id="IPR029016">
    <property type="entry name" value="GAF-like_dom_sf"/>
</dbReference>
<dbReference type="PANTHER" id="PTHR43047">
    <property type="entry name" value="TWO-COMPONENT HISTIDINE PROTEIN KINASE"/>
    <property type="match status" value="1"/>
</dbReference>
<protein>
    <recommendedName>
        <fullName evidence="2">histidine kinase</fullName>
        <ecNumber evidence="2">2.7.13.3</ecNumber>
    </recommendedName>
</protein>
<dbReference type="PRINTS" id="PR00344">
    <property type="entry name" value="BCTRLSENSOR"/>
</dbReference>
<dbReference type="Pfam" id="PF02518">
    <property type="entry name" value="HATPase_c"/>
    <property type="match status" value="1"/>
</dbReference>
<evidence type="ECO:0000256" key="5">
    <source>
        <dbReference type="ARBA" id="ARBA00022777"/>
    </source>
</evidence>
<dbReference type="AlphaFoldDB" id="A0A2T0SHB8"/>
<evidence type="ECO:0000256" key="2">
    <source>
        <dbReference type="ARBA" id="ARBA00012438"/>
    </source>
</evidence>
<dbReference type="Gene3D" id="3.40.50.2300">
    <property type="match status" value="1"/>
</dbReference>
<dbReference type="SUPFAM" id="SSF52172">
    <property type="entry name" value="CheY-like"/>
    <property type="match status" value="1"/>
</dbReference>
<dbReference type="SMART" id="SM00387">
    <property type="entry name" value="HATPase_c"/>
    <property type="match status" value="1"/>
</dbReference>
<dbReference type="SUPFAM" id="SSF55874">
    <property type="entry name" value="ATPase domain of HSP90 chaperone/DNA topoisomerase II/histidine kinase"/>
    <property type="match status" value="1"/>
</dbReference>
<organism evidence="10 11">
    <name type="scientific">Spirosoma oryzae</name>
    <dbReference type="NCBI Taxonomy" id="1469603"/>
    <lineage>
        <taxon>Bacteria</taxon>
        <taxon>Pseudomonadati</taxon>
        <taxon>Bacteroidota</taxon>
        <taxon>Cytophagia</taxon>
        <taxon>Cytophagales</taxon>
        <taxon>Cytophagaceae</taxon>
        <taxon>Spirosoma</taxon>
    </lineage>
</organism>
<dbReference type="Gene3D" id="3.30.450.40">
    <property type="match status" value="1"/>
</dbReference>
<dbReference type="CDD" id="cd17546">
    <property type="entry name" value="REC_hyHK_CKI1_RcsC-like"/>
    <property type="match status" value="1"/>
</dbReference>
<keyword evidence="11" id="KW-1185">Reference proteome</keyword>
<dbReference type="InterPro" id="IPR036890">
    <property type="entry name" value="HATPase_C_sf"/>
</dbReference>
<evidence type="ECO:0000256" key="3">
    <source>
        <dbReference type="ARBA" id="ARBA00022553"/>
    </source>
</evidence>
<feature type="modified residue" description="4-aspartylphosphate" evidence="6">
    <location>
        <position position="472"/>
    </location>
</feature>
<dbReference type="InterPro" id="IPR005467">
    <property type="entry name" value="His_kinase_dom"/>
</dbReference>
<dbReference type="Gene3D" id="1.10.287.130">
    <property type="match status" value="1"/>
</dbReference>
<dbReference type="Pfam" id="PF00512">
    <property type="entry name" value="HisKA"/>
    <property type="match status" value="1"/>
</dbReference>
<sequence length="548" mass="60477">MQKAPIPADEVQRLASLHQYRLLDTPRELEYDRVSHIASQLCLTPFALVSLIDEDRQWVKSSHGIDVDYIPRDLSFCAHTINQQGPLIIENMRTDTRFWDHPSVIGNPNVSFYAGVPLRSSEGYAIGSLCVIDQKPRQLTSEQHTALKALADQVALLMELHRTNNNLRVAQAEAEALAHQKAQLLATLSHEIRTPLHALEGYTQLLLEQPTHPDQQSSLQRIQTTGRTLVSLVNNILDYSKLQAGKLLLEAIPFSVAELIQQAVDMQAWQARQKKLQLTTKLDATIPQQLRGDATRLLQVLINLISNALKFTKEGGVSVEATVVERTDADVTVLINVIDTGIGIPAESLATLFNEYTQVSAATTRQYGGTGLGLAITRQLIDLMNSRMEVTSEVGKGSCFGFRLTLPTVDLTPPTVDWRTAGKLLAVDDSPFNTKMLVHAILQQGGQVDAFNDPVVALDAARQTPYLSMLLDLHMPELDGYELAGELRSIQPDTPIIALSADDSIETLEKVRTSGFDGFLRKPFLPQQLMHLLDELIKPAQGMARGSA</sequence>
<dbReference type="GO" id="GO:0000155">
    <property type="term" value="F:phosphorelay sensor kinase activity"/>
    <property type="evidence" value="ECO:0007669"/>
    <property type="project" value="InterPro"/>
</dbReference>
<evidence type="ECO:0000256" key="1">
    <source>
        <dbReference type="ARBA" id="ARBA00000085"/>
    </source>
</evidence>
<dbReference type="SUPFAM" id="SSF47384">
    <property type="entry name" value="Homodimeric domain of signal transducing histidine kinase"/>
    <property type="match status" value="1"/>
</dbReference>
<feature type="domain" description="Response regulatory" evidence="9">
    <location>
        <begin position="423"/>
        <end position="537"/>
    </location>
</feature>
<dbReference type="Pfam" id="PF01590">
    <property type="entry name" value="GAF"/>
    <property type="match status" value="1"/>
</dbReference>
<dbReference type="InterPro" id="IPR036097">
    <property type="entry name" value="HisK_dim/P_sf"/>
</dbReference>
<dbReference type="EC" id="2.7.13.3" evidence="2"/>
<dbReference type="GO" id="GO:0009927">
    <property type="term" value="F:histidine phosphotransfer kinase activity"/>
    <property type="evidence" value="ECO:0007669"/>
    <property type="project" value="TreeGrafter"/>
</dbReference>
<dbReference type="Pfam" id="PF00072">
    <property type="entry name" value="Response_reg"/>
    <property type="match status" value="1"/>
</dbReference>
<dbReference type="SUPFAM" id="SSF55781">
    <property type="entry name" value="GAF domain-like"/>
    <property type="match status" value="1"/>
</dbReference>
<keyword evidence="5" id="KW-0418">Kinase</keyword>
<comment type="caution">
    <text evidence="10">The sequence shown here is derived from an EMBL/GenBank/DDBJ whole genome shotgun (WGS) entry which is preliminary data.</text>
</comment>
<dbReference type="InterPro" id="IPR003661">
    <property type="entry name" value="HisK_dim/P_dom"/>
</dbReference>
<dbReference type="OrthoDB" id="9811889at2"/>
<dbReference type="CDD" id="cd00082">
    <property type="entry name" value="HisKA"/>
    <property type="match status" value="1"/>
</dbReference>
<evidence type="ECO:0000313" key="11">
    <source>
        <dbReference type="Proteomes" id="UP000238375"/>
    </source>
</evidence>
<dbReference type="Proteomes" id="UP000238375">
    <property type="component" value="Unassembled WGS sequence"/>
</dbReference>
<name>A0A2T0SHB8_9BACT</name>
<feature type="coiled-coil region" evidence="7">
    <location>
        <begin position="160"/>
        <end position="187"/>
    </location>
</feature>
<dbReference type="InterPro" id="IPR011006">
    <property type="entry name" value="CheY-like_superfamily"/>
</dbReference>
<dbReference type="PROSITE" id="PS50110">
    <property type="entry name" value="RESPONSE_REGULATORY"/>
    <property type="match status" value="1"/>
</dbReference>
<keyword evidence="7" id="KW-0175">Coiled coil</keyword>
<dbReference type="SMART" id="SM00388">
    <property type="entry name" value="HisKA"/>
    <property type="match status" value="1"/>
</dbReference>
<keyword evidence="3 6" id="KW-0597">Phosphoprotein</keyword>
<dbReference type="Gene3D" id="3.30.565.10">
    <property type="entry name" value="Histidine kinase-like ATPase, C-terminal domain"/>
    <property type="match status" value="1"/>
</dbReference>
<dbReference type="PROSITE" id="PS50109">
    <property type="entry name" value="HIS_KIN"/>
    <property type="match status" value="1"/>
</dbReference>
<accession>A0A2T0SHB8</accession>
<feature type="domain" description="Histidine kinase" evidence="8">
    <location>
        <begin position="187"/>
        <end position="408"/>
    </location>
</feature>
<evidence type="ECO:0000256" key="4">
    <source>
        <dbReference type="ARBA" id="ARBA00022679"/>
    </source>
</evidence>
<keyword evidence="4" id="KW-0808">Transferase</keyword>
<dbReference type="InterPro" id="IPR004358">
    <property type="entry name" value="Sig_transdc_His_kin-like_C"/>
</dbReference>
<dbReference type="FunFam" id="3.30.565.10:FF:000010">
    <property type="entry name" value="Sensor histidine kinase RcsC"/>
    <property type="match status" value="1"/>
</dbReference>
<evidence type="ECO:0000256" key="6">
    <source>
        <dbReference type="PROSITE-ProRule" id="PRU00169"/>
    </source>
</evidence>
<dbReference type="CDD" id="cd16922">
    <property type="entry name" value="HATPase_EvgS-ArcB-TorS-like"/>
    <property type="match status" value="1"/>
</dbReference>